<dbReference type="Proteomes" id="UP000293568">
    <property type="component" value="Chromosome"/>
</dbReference>
<accession>A0A4P6F194</accession>
<dbReference type="RefSeq" id="WP_129440737.1">
    <property type="nucleotide sequence ID" value="NZ_CP035492.1"/>
</dbReference>
<dbReference type="SUPFAM" id="SSF51261">
    <property type="entry name" value="Duplicated hybrid motif"/>
    <property type="match status" value="1"/>
</dbReference>
<dbReference type="PANTHER" id="PTHR21666:SF270">
    <property type="entry name" value="MUREIN HYDROLASE ACTIVATOR ENVC"/>
    <property type="match status" value="1"/>
</dbReference>
<protein>
    <submittedName>
        <fullName evidence="3">M23 family metallopeptidase</fullName>
    </submittedName>
</protein>
<name>A0A4P6F194_9BACL</name>
<keyword evidence="4" id="KW-1185">Reference proteome</keyword>
<dbReference type="AlphaFoldDB" id="A0A4P6F194"/>
<evidence type="ECO:0000256" key="1">
    <source>
        <dbReference type="SAM" id="Coils"/>
    </source>
</evidence>
<dbReference type="Gene3D" id="2.70.70.10">
    <property type="entry name" value="Glucose Permease (Domain IIA)"/>
    <property type="match status" value="1"/>
</dbReference>
<dbReference type="PANTHER" id="PTHR21666">
    <property type="entry name" value="PEPTIDASE-RELATED"/>
    <property type="match status" value="1"/>
</dbReference>
<organism evidence="3 4">
    <name type="scientific">Paenibacillus protaetiae</name>
    <dbReference type="NCBI Taxonomy" id="2509456"/>
    <lineage>
        <taxon>Bacteria</taxon>
        <taxon>Bacillati</taxon>
        <taxon>Bacillota</taxon>
        <taxon>Bacilli</taxon>
        <taxon>Bacillales</taxon>
        <taxon>Paenibacillaceae</taxon>
        <taxon>Paenibacillus</taxon>
    </lineage>
</organism>
<dbReference type="InterPro" id="IPR016047">
    <property type="entry name" value="M23ase_b-sheet_dom"/>
</dbReference>
<dbReference type="KEGG" id="pprt:ET464_10630"/>
<dbReference type="Pfam" id="PF01551">
    <property type="entry name" value="Peptidase_M23"/>
    <property type="match status" value="1"/>
</dbReference>
<reference evidence="3 4" key="1">
    <citation type="submission" date="2019-01" db="EMBL/GenBank/DDBJ databases">
        <title>Genome sequencing of strain FW100M-2.</title>
        <authorList>
            <person name="Heo J."/>
            <person name="Kim S.-J."/>
            <person name="Kim J.-S."/>
            <person name="Hong S.-B."/>
            <person name="Kwon S.-W."/>
        </authorList>
    </citation>
    <scope>NUCLEOTIDE SEQUENCE [LARGE SCALE GENOMIC DNA]</scope>
    <source>
        <strain evidence="3 4">FW100M-2</strain>
    </source>
</reference>
<evidence type="ECO:0000259" key="2">
    <source>
        <dbReference type="Pfam" id="PF01551"/>
    </source>
</evidence>
<dbReference type="InterPro" id="IPR050570">
    <property type="entry name" value="Cell_wall_metabolism_enzyme"/>
</dbReference>
<gene>
    <name evidence="3" type="ORF">ET464_10630</name>
</gene>
<dbReference type="EMBL" id="CP035492">
    <property type="protein sequence ID" value="QAY66797.1"/>
    <property type="molecule type" value="Genomic_DNA"/>
</dbReference>
<sequence length="237" mass="25215">MATWPYDSHFKVTSPFGMRIHPIAGGLSFHRGIDLEASPADSPLYAFTDGTVLHAKEGAAGSGLGGYGITVAIKDIDGYLHCYAHLSATSVTVGQTVARGQLIGRQGSTGQSTGPHLHYEVRKASAPLFGYTATEAGVVNPTDYLNRYNARHGLLNPEEEKAMAAEDKQLMQALQAKAEQLEQRLAAIEAKHKLAAIPAWAADAVNAAAQAGIVDTPEGGSEDFYRLITVMHRAGLF</sequence>
<dbReference type="OrthoDB" id="9805799at2"/>
<dbReference type="GO" id="GO:0004222">
    <property type="term" value="F:metalloendopeptidase activity"/>
    <property type="evidence" value="ECO:0007669"/>
    <property type="project" value="TreeGrafter"/>
</dbReference>
<evidence type="ECO:0000313" key="4">
    <source>
        <dbReference type="Proteomes" id="UP000293568"/>
    </source>
</evidence>
<feature type="coiled-coil region" evidence="1">
    <location>
        <begin position="164"/>
        <end position="191"/>
    </location>
</feature>
<feature type="domain" description="M23ase beta-sheet core" evidence="2">
    <location>
        <begin position="29"/>
        <end position="127"/>
    </location>
</feature>
<dbReference type="InterPro" id="IPR011055">
    <property type="entry name" value="Dup_hybrid_motif"/>
</dbReference>
<keyword evidence="1" id="KW-0175">Coiled coil</keyword>
<dbReference type="CDD" id="cd12797">
    <property type="entry name" value="M23_peptidase"/>
    <property type="match status" value="1"/>
</dbReference>
<proteinExistence type="predicted"/>
<evidence type="ECO:0000313" key="3">
    <source>
        <dbReference type="EMBL" id="QAY66797.1"/>
    </source>
</evidence>